<evidence type="ECO:0000313" key="1">
    <source>
        <dbReference type="EMBL" id="GAG14938.1"/>
    </source>
</evidence>
<organism evidence="1">
    <name type="scientific">marine sediment metagenome</name>
    <dbReference type="NCBI Taxonomy" id="412755"/>
    <lineage>
        <taxon>unclassified sequences</taxon>
        <taxon>metagenomes</taxon>
        <taxon>ecological metagenomes</taxon>
    </lineage>
</organism>
<gene>
    <name evidence="1" type="ORF">S01H1_54070</name>
</gene>
<accession>X0VR41</accession>
<proteinExistence type="predicted"/>
<dbReference type="EMBL" id="BARS01035055">
    <property type="protein sequence ID" value="GAG14938.1"/>
    <property type="molecule type" value="Genomic_DNA"/>
</dbReference>
<dbReference type="AlphaFoldDB" id="X0VR41"/>
<reference evidence="1" key="1">
    <citation type="journal article" date="2014" name="Front. Microbiol.">
        <title>High frequency of phylogenetically diverse reductive dehalogenase-homologous genes in deep subseafloor sedimentary metagenomes.</title>
        <authorList>
            <person name="Kawai M."/>
            <person name="Futagami T."/>
            <person name="Toyoda A."/>
            <person name="Takaki Y."/>
            <person name="Nishi S."/>
            <person name="Hori S."/>
            <person name="Arai W."/>
            <person name="Tsubouchi T."/>
            <person name="Morono Y."/>
            <person name="Uchiyama I."/>
            <person name="Ito T."/>
            <person name="Fujiyama A."/>
            <person name="Inagaki F."/>
            <person name="Takami H."/>
        </authorList>
    </citation>
    <scope>NUCLEOTIDE SEQUENCE</scope>
    <source>
        <strain evidence="1">Expedition CK06-06</strain>
    </source>
</reference>
<name>X0VR41_9ZZZZ</name>
<protein>
    <submittedName>
        <fullName evidence="1">Uncharacterized protein</fullName>
    </submittedName>
</protein>
<comment type="caution">
    <text evidence="1">The sequence shown here is derived from an EMBL/GenBank/DDBJ whole genome shotgun (WGS) entry which is preliminary data.</text>
</comment>
<sequence length="60" mass="6710">MEKWTPPCMDEKKITSYPKCKMKAKNGNDGTCSIFVALGCHGFYPSSEDAKSNKHIEPTQ</sequence>